<dbReference type="InterPro" id="IPR036259">
    <property type="entry name" value="MFS_trans_sf"/>
</dbReference>
<protein>
    <submittedName>
        <fullName evidence="7">Macrolide efflux protein</fullName>
    </submittedName>
</protein>
<feature type="transmembrane region" description="Helical" evidence="6">
    <location>
        <begin position="373"/>
        <end position="397"/>
    </location>
</feature>
<evidence type="ECO:0000256" key="3">
    <source>
        <dbReference type="ARBA" id="ARBA00022692"/>
    </source>
</evidence>
<name>W4R257_HALA3</name>
<dbReference type="PANTHER" id="PTHR23513">
    <property type="entry name" value="INTEGRAL MEMBRANE EFFLUX PROTEIN-RELATED"/>
    <property type="match status" value="1"/>
</dbReference>
<evidence type="ECO:0000256" key="6">
    <source>
        <dbReference type="SAM" id="Phobius"/>
    </source>
</evidence>
<dbReference type="RefSeq" id="WP_035668691.1">
    <property type="nucleotide sequence ID" value="NZ_BAUV01000095.1"/>
</dbReference>
<feature type="transmembrane region" description="Helical" evidence="6">
    <location>
        <begin position="100"/>
        <end position="119"/>
    </location>
</feature>
<feature type="transmembrane region" description="Helical" evidence="6">
    <location>
        <begin position="165"/>
        <end position="185"/>
    </location>
</feature>
<keyword evidence="2" id="KW-1003">Cell membrane</keyword>
<dbReference type="GO" id="GO:0022857">
    <property type="term" value="F:transmembrane transporter activity"/>
    <property type="evidence" value="ECO:0007669"/>
    <property type="project" value="InterPro"/>
</dbReference>
<dbReference type="OrthoDB" id="2287060at2"/>
<feature type="transmembrane region" description="Helical" evidence="6">
    <location>
        <begin position="288"/>
        <end position="305"/>
    </location>
</feature>
<accession>W4R257</accession>
<evidence type="ECO:0000313" key="7">
    <source>
        <dbReference type="EMBL" id="GAE37639.1"/>
    </source>
</evidence>
<keyword evidence="8" id="KW-1185">Reference proteome</keyword>
<dbReference type="GO" id="GO:0005886">
    <property type="term" value="C:plasma membrane"/>
    <property type="evidence" value="ECO:0007669"/>
    <property type="project" value="UniProtKB-SubCell"/>
</dbReference>
<organism evidence="7 8">
    <name type="scientific">Halalkalibacter akibai (strain ATCC 43226 / DSM 21942 / CIP 109018 / JCM 9157 / 1139)</name>
    <name type="common">Bacillus akibai</name>
    <dbReference type="NCBI Taxonomy" id="1236973"/>
    <lineage>
        <taxon>Bacteria</taxon>
        <taxon>Bacillati</taxon>
        <taxon>Bacillota</taxon>
        <taxon>Bacilli</taxon>
        <taxon>Bacillales</taxon>
        <taxon>Bacillaceae</taxon>
        <taxon>Halalkalibacter</taxon>
    </lineage>
</organism>
<sequence length="428" mass="47227">MFIFSNKNFLFMFLGRIVTNIGDTLYAVAAMWLVFELGGSTFYTGLAGFLTIIPRFVQFFAGPLIDRISIRPLLIVTQIIQSIMLLIIPIAYFFDFLSVTLILIISPIITTFNMLVYPAQVATLPKIVEEKELTKANSLFTFAYQGIETACNAIAGVLLVTIGAISIYLLDSIMFLIGALLFSFIKLPMQTKKVKKTYSESSILCHLKQYKIELKEGISILLNKTFSRLLIGIMAINFVGGATFVVLPDFSKHQGGAEIFGYLLMAQALGSIMGALLAPYIKLQRYGIGKVYAMAFIISGILWTISVFSPWTWLMIIIYALAWFPGGVTNILINTFMQRGIPKHLLGRVFSASFSLSGIAMPLGSLIGGALGVIIGSVYVILCSGIVIFLVGVFWSIDKVTRTLPKLEEVTETTFISEVLARKLSNQK</sequence>
<evidence type="ECO:0000256" key="5">
    <source>
        <dbReference type="ARBA" id="ARBA00023136"/>
    </source>
</evidence>
<dbReference type="EMBL" id="BAUV01000095">
    <property type="protein sequence ID" value="GAE37639.1"/>
    <property type="molecule type" value="Genomic_DNA"/>
</dbReference>
<proteinExistence type="predicted"/>
<dbReference type="AlphaFoldDB" id="W4R257"/>
<dbReference type="Pfam" id="PF07690">
    <property type="entry name" value="MFS_1"/>
    <property type="match status" value="1"/>
</dbReference>
<keyword evidence="3 6" id="KW-0812">Transmembrane</keyword>
<evidence type="ECO:0000256" key="1">
    <source>
        <dbReference type="ARBA" id="ARBA00004651"/>
    </source>
</evidence>
<feature type="transmembrane region" description="Helical" evidence="6">
    <location>
        <begin position="229"/>
        <end position="247"/>
    </location>
</feature>
<feature type="transmembrane region" description="Helical" evidence="6">
    <location>
        <begin position="259"/>
        <end position="281"/>
    </location>
</feature>
<gene>
    <name evidence="7" type="ORF">JCM9157_4956</name>
</gene>
<evidence type="ECO:0000256" key="2">
    <source>
        <dbReference type="ARBA" id="ARBA00022475"/>
    </source>
</evidence>
<evidence type="ECO:0000313" key="8">
    <source>
        <dbReference type="Proteomes" id="UP000018896"/>
    </source>
</evidence>
<dbReference type="Proteomes" id="UP000018896">
    <property type="component" value="Unassembled WGS sequence"/>
</dbReference>
<keyword evidence="4 6" id="KW-1133">Transmembrane helix</keyword>
<feature type="transmembrane region" description="Helical" evidence="6">
    <location>
        <begin position="311"/>
        <end position="333"/>
    </location>
</feature>
<evidence type="ECO:0000256" key="4">
    <source>
        <dbReference type="ARBA" id="ARBA00022989"/>
    </source>
</evidence>
<dbReference type="STRING" id="1236973.JCM9157_4956"/>
<reference evidence="7 8" key="1">
    <citation type="journal article" date="2014" name="Genome Announc.">
        <title>Draft Genome Sequences of Three Alkaliphilic Bacillus Strains, Bacillus wakoensis JCM 9140T, Bacillus akibai JCM 9157T, and Bacillus hemicellulosilyticus JCM 9152T.</title>
        <authorList>
            <person name="Yuki M."/>
            <person name="Oshima K."/>
            <person name="Suda W."/>
            <person name="Oshida Y."/>
            <person name="Kitamura K."/>
            <person name="Iida T."/>
            <person name="Hattori M."/>
            <person name="Ohkuma M."/>
        </authorList>
    </citation>
    <scope>NUCLEOTIDE SEQUENCE [LARGE SCALE GENOMIC DNA]</scope>
    <source>
        <strain evidence="7 8">JCM 9157</strain>
    </source>
</reference>
<feature type="transmembrane region" description="Helical" evidence="6">
    <location>
        <begin position="139"/>
        <end position="159"/>
    </location>
</feature>
<dbReference type="SUPFAM" id="SSF103473">
    <property type="entry name" value="MFS general substrate transporter"/>
    <property type="match status" value="1"/>
</dbReference>
<dbReference type="Gene3D" id="1.20.1250.20">
    <property type="entry name" value="MFS general substrate transporter like domains"/>
    <property type="match status" value="1"/>
</dbReference>
<comment type="caution">
    <text evidence="7">The sequence shown here is derived from an EMBL/GenBank/DDBJ whole genome shotgun (WGS) entry which is preliminary data.</text>
</comment>
<dbReference type="PANTHER" id="PTHR23513:SF6">
    <property type="entry name" value="MAJOR FACILITATOR SUPERFAMILY ASSOCIATED DOMAIN-CONTAINING PROTEIN"/>
    <property type="match status" value="1"/>
</dbReference>
<dbReference type="CDD" id="cd06173">
    <property type="entry name" value="MFS_MefA_like"/>
    <property type="match status" value="1"/>
</dbReference>
<dbReference type="InterPro" id="IPR011701">
    <property type="entry name" value="MFS"/>
</dbReference>
<keyword evidence="5 6" id="KW-0472">Membrane</keyword>
<comment type="subcellular location">
    <subcellularLocation>
        <location evidence="1">Cell membrane</location>
        <topology evidence="1">Multi-pass membrane protein</topology>
    </subcellularLocation>
</comment>
<dbReference type="eggNOG" id="COG2211">
    <property type="taxonomic scope" value="Bacteria"/>
</dbReference>
<feature type="transmembrane region" description="Helical" evidence="6">
    <location>
        <begin position="73"/>
        <end position="94"/>
    </location>
</feature>
<feature type="transmembrane region" description="Helical" evidence="6">
    <location>
        <begin position="41"/>
        <end position="61"/>
    </location>
</feature>
<feature type="transmembrane region" description="Helical" evidence="6">
    <location>
        <begin position="9"/>
        <end position="35"/>
    </location>
</feature>
<feature type="transmembrane region" description="Helical" evidence="6">
    <location>
        <begin position="345"/>
        <end position="367"/>
    </location>
</feature>